<dbReference type="PANTHER" id="PTHR20843:SF0">
    <property type="entry name" value="PROTEIN AVEUGLE"/>
    <property type="match status" value="1"/>
</dbReference>
<evidence type="ECO:0000259" key="2">
    <source>
        <dbReference type="PROSITE" id="PS50105"/>
    </source>
</evidence>
<gene>
    <name evidence="3" type="ORF">SNE40_001581</name>
</gene>
<name>A0AAN8KEV0_PATCE</name>
<evidence type="ECO:0000313" key="3">
    <source>
        <dbReference type="EMBL" id="KAK6196339.1"/>
    </source>
</evidence>
<dbReference type="Pfam" id="PF07647">
    <property type="entry name" value="SAM_2"/>
    <property type="match status" value="1"/>
</dbReference>
<sequence length="163" mass="18571">MEENEPLNDAMKHHDKVPVPDTSKDSDSVKSKSNKESISSINGKKNLKGKPKPLYFWTCADVNKWLRKHGGVCYELYGELLTQNDVTGRTLIRINEIKLEKIGINEVSHRREMMQHILRLRLKHEVTDLKNLGQKGSGFELKLPDTKIQPSKSVTKTPEGDSH</sequence>
<dbReference type="SUPFAM" id="SSF47769">
    <property type="entry name" value="SAM/Pointed domain"/>
    <property type="match status" value="1"/>
</dbReference>
<feature type="region of interest" description="Disordered" evidence="1">
    <location>
        <begin position="1"/>
        <end position="45"/>
    </location>
</feature>
<dbReference type="EMBL" id="JAZGQO010000001">
    <property type="protein sequence ID" value="KAK6196339.1"/>
    <property type="molecule type" value="Genomic_DNA"/>
</dbReference>
<comment type="caution">
    <text evidence="3">The sequence shown here is derived from an EMBL/GenBank/DDBJ whole genome shotgun (WGS) entry which is preliminary data.</text>
</comment>
<reference evidence="3 4" key="1">
    <citation type="submission" date="2024-01" db="EMBL/GenBank/DDBJ databases">
        <title>The genome of the rayed Mediterranean limpet Patella caerulea (Linnaeus, 1758).</title>
        <authorList>
            <person name="Anh-Thu Weber A."/>
            <person name="Halstead-Nussloch G."/>
        </authorList>
    </citation>
    <scope>NUCLEOTIDE SEQUENCE [LARGE SCALE GENOMIC DNA]</scope>
    <source>
        <strain evidence="3">AATW-2023a</strain>
        <tissue evidence="3">Whole specimen</tissue>
    </source>
</reference>
<dbReference type="Proteomes" id="UP001347796">
    <property type="component" value="Unassembled WGS sequence"/>
</dbReference>
<dbReference type="SMART" id="SM00454">
    <property type="entry name" value="SAM"/>
    <property type="match status" value="1"/>
</dbReference>
<proteinExistence type="predicted"/>
<organism evidence="3 4">
    <name type="scientific">Patella caerulea</name>
    <name type="common">Rayed Mediterranean limpet</name>
    <dbReference type="NCBI Taxonomy" id="87958"/>
    <lineage>
        <taxon>Eukaryota</taxon>
        <taxon>Metazoa</taxon>
        <taxon>Spiralia</taxon>
        <taxon>Lophotrochozoa</taxon>
        <taxon>Mollusca</taxon>
        <taxon>Gastropoda</taxon>
        <taxon>Patellogastropoda</taxon>
        <taxon>Patelloidea</taxon>
        <taxon>Patellidae</taxon>
        <taxon>Patella</taxon>
    </lineage>
</organism>
<evidence type="ECO:0000256" key="1">
    <source>
        <dbReference type="SAM" id="MobiDB-lite"/>
    </source>
</evidence>
<dbReference type="AlphaFoldDB" id="A0AAN8KEV0"/>
<keyword evidence="4" id="KW-1185">Reference proteome</keyword>
<feature type="domain" description="SAM" evidence="2">
    <location>
        <begin position="57"/>
        <end position="123"/>
    </location>
</feature>
<feature type="compositionally biased region" description="Basic and acidic residues" evidence="1">
    <location>
        <begin position="10"/>
        <end position="35"/>
    </location>
</feature>
<dbReference type="InterPro" id="IPR013761">
    <property type="entry name" value="SAM/pointed_sf"/>
</dbReference>
<accession>A0AAN8KEV0</accession>
<protein>
    <recommendedName>
        <fullName evidence="2">SAM domain-containing protein</fullName>
    </recommendedName>
</protein>
<dbReference type="InterPro" id="IPR052268">
    <property type="entry name" value="SAM_domain-containing_protein"/>
</dbReference>
<dbReference type="GO" id="GO:0007169">
    <property type="term" value="P:cell surface receptor protein tyrosine kinase signaling pathway"/>
    <property type="evidence" value="ECO:0007669"/>
    <property type="project" value="TreeGrafter"/>
</dbReference>
<dbReference type="GO" id="GO:0009898">
    <property type="term" value="C:cytoplasmic side of plasma membrane"/>
    <property type="evidence" value="ECO:0007669"/>
    <property type="project" value="TreeGrafter"/>
</dbReference>
<dbReference type="PROSITE" id="PS50105">
    <property type="entry name" value="SAM_DOMAIN"/>
    <property type="match status" value="1"/>
</dbReference>
<dbReference type="PANTHER" id="PTHR20843">
    <property type="entry name" value="STERILE ALPHA MOTIF DOMAIN CONTAINING PROTEIN 10"/>
    <property type="match status" value="1"/>
</dbReference>
<evidence type="ECO:0000313" key="4">
    <source>
        <dbReference type="Proteomes" id="UP001347796"/>
    </source>
</evidence>
<dbReference type="Gene3D" id="1.10.150.50">
    <property type="entry name" value="Transcription Factor, Ets-1"/>
    <property type="match status" value="1"/>
</dbReference>
<dbReference type="InterPro" id="IPR001660">
    <property type="entry name" value="SAM"/>
</dbReference>